<dbReference type="SMART" id="SM00042">
    <property type="entry name" value="CUB"/>
    <property type="match status" value="4"/>
</dbReference>
<sequence length="625" mass="68919">MSRHGGLPLRLLCVLLVHLLVAHPALASVLKEKLKFDNAKIKSARESYAVFRSQSPAACQTPQVLEAVSSDINMWSVTGTYQNNQNCEWQILAPADRIVLITFLNFDLEDSSPCIYDYVELQDFSVMSQLLAFYKYCGSVLPPAFASSGNQVLVKFHSDGSVVRRGFSLHYTSHPQGNGTSNITSVTVYPPTSSTSDVVTTQEETNHSFGTSPDLCSRQQLLEDTSGDISIWPGELHSTSLNCTWVILVPEDSIVTIFWSEVNLVSSSSCDDNYVQLNDFSTSGHLLASYKYCGHERPPVFTSTGNQVAIMFFIDETSINQGFSLHYTTNATSAAMSTHLPTPQLNSVTTATTATVMYFTEPPVTISSCSGTHVLEGAPGSITMWAVNGSYLNNQHCVWYILAPQDNIVLITFHTFELENENCSYDYVQLHDFSSSGELLGSYMFCGWTLPQAFTSSGSQVVITFHSDETVTMRGFSLFYSFAPSNSSTNVTSTTPNWFLPSTLLSCNVIQEVWASRGSISVGSASEHYQSHQDCEWRLITTPGMVIRIAWHNFDLENSMLCDYDYLEVLDYSEVSTKFIGKYCGGSLPPPLITASNVAVIRFHSDGSRSGHGFTILYDSIPSGY</sequence>
<evidence type="ECO:0000256" key="5">
    <source>
        <dbReference type="PROSITE-ProRule" id="PRU00059"/>
    </source>
</evidence>
<dbReference type="PROSITE" id="PS01180">
    <property type="entry name" value="CUB"/>
    <property type="match status" value="4"/>
</dbReference>
<evidence type="ECO:0000313" key="9">
    <source>
        <dbReference type="Proteomes" id="UP001445076"/>
    </source>
</evidence>
<feature type="domain" description="CUB" evidence="7">
    <location>
        <begin position="507"/>
        <end position="621"/>
    </location>
</feature>
<feature type="domain" description="CUB" evidence="7">
    <location>
        <begin position="59"/>
        <end position="174"/>
    </location>
</feature>
<keyword evidence="2" id="KW-0677">Repeat</keyword>
<dbReference type="PANTHER" id="PTHR24251">
    <property type="entry name" value="OVOCHYMASE-RELATED"/>
    <property type="match status" value="1"/>
</dbReference>
<keyword evidence="9" id="KW-1185">Reference proteome</keyword>
<dbReference type="FunFam" id="2.60.120.290:FF:000003">
    <property type="entry name" value="Neuropilin"/>
    <property type="match status" value="1"/>
</dbReference>
<dbReference type="FunFam" id="2.60.120.290:FF:000005">
    <property type="entry name" value="Procollagen C-endopeptidase enhancer 1"/>
    <property type="match status" value="2"/>
</dbReference>
<evidence type="ECO:0000259" key="7">
    <source>
        <dbReference type="PROSITE" id="PS01180"/>
    </source>
</evidence>
<dbReference type="CDD" id="cd00041">
    <property type="entry name" value="CUB"/>
    <property type="match status" value="4"/>
</dbReference>
<keyword evidence="4" id="KW-0325">Glycoprotein</keyword>
<reference evidence="8 9" key="1">
    <citation type="journal article" date="2024" name="BMC Genomics">
        <title>Genome assembly of redclaw crayfish (Cherax quadricarinatus) provides insights into its immune adaptation and hypoxia tolerance.</title>
        <authorList>
            <person name="Liu Z."/>
            <person name="Zheng J."/>
            <person name="Li H."/>
            <person name="Fang K."/>
            <person name="Wang S."/>
            <person name="He J."/>
            <person name="Zhou D."/>
            <person name="Weng S."/>
            <person name="Chi M."/>
            <person name="Gu Z."/>
            <person name="He J."/>
            <person name="Li F."/>
            <person name="Wang M."/>
        </authorList>
    </citation>
    <scope>NUCLEOTIDE SEQUENCE [LARGE SCALE GENOMIC DNA]</scope>
    <source>
        <strain evidence="8">ZL_2023a</strain>
    </source>
</reference>
<gene>
    <name evidence="8" type="ORF">OTU49_011001</name>
</gene>
<dbReference type="EMBL" id="JARKIK010000084">
    <property type="protein sequence ID" value="KAK8724952.1"/>
    <property type="molecule type" value="Genomic_DNA"/>
</dbReference>
<feature type="chain" id="PRO_5043923275" description="CUB domain-containing protein" evidence="6">
    <location>
        <begin position="28"/>
        <end position="625"/>
    </location>
</feature>
<feature type="disulfide bond" evidence="5">
    <location>
        <begin position="216"/>
        <end position="243"/>
    </location>
</feature>
<organism evidence="8 9">
    <name type="scientific">Cherax quadricarinatus</name>
    <name type="common">Australian red claw crayfish</name>
    <dbReference type="NCBI Taxonomy" id="27406"/>
    <lineage>
        <taxon>Eukaryota</taxon>
        <taxon>Metazoa</taxon>
        <taxon>Ecdysozoa</taxon>
        <taxon>Arthropoda</taxon>
        <taxon>Crustacea</taxon>
        <taxon>Multicrustacea</taxon>
        <taxon>Malacostraca</taxon>
        <taxon>Eumalacostraca</taxon>
        <taxon>Eucarida</taxon>
        <taxon>Decapoda</taxon>
        <taxon>Pleocyemata</taxon>
        <taxon>Astacidea</taxon>
        <taxon>Parastacoidea</taxon>
        <taxon>Parastacidae</taxon>
        <taxon>Cherax</taxon>
    </lineage>
</organism>
<protein>
    <recommendedName>
        <fullName evidence="7">CUB domain-containing protein</fullName>
    </recommendedName>
</protein>
<evidence type="ECO:0000313" key="8">
    <source>
        <dbReference type="EMBL" id="KAK8724952.1"/>
    </source>
</evidence>
<keyword evidence="1 6" id="KW-0732">Signal</keyword>
<dbReference type="InterPro" id="IPR035914">
    <property type="entry name" value="Sperma_CUB_dom_sf"/>
</dbReference>
<dbReference type="PANTHER" id="PTHR24251:SF37">
    <property type="entry name" value="CUB DOMAIN-CONTAINING PROTEIN"/>
    <property type="match status" value="1"/>
</dbReference>
<evidence type="ECO:0000256" key="6">
    <source>
        <dbReference type="SAM" id="SignalP"/>
    </source>
</evidence>
<dbReference type="Pfam" id="PF00431">
    <property type="entry name" value="CUB"/>
    <property type="match status" value="4"/>
</dbReference>
<accession>A0AAW0W6U9</accession>
<feature type="signal peptide" evidence="6">
    <location>
        <begin position="1"/>
        <end position="27"/>
    </location>
</feature>
<keyword evidence="3 5" id="KW-1015">Disulfide bond</keyword>
<dbReference type="Proteomes" id="UP001445076">
    <property type="component" value="Unassembled WGS sequence"/>
</dbReference>
<proteinExistence type="predicted"/>
<feature type="domain" description="CUB" evidence="7">
    <location>
        <begin position="216"/>
        <end position="330"/>
    </location>
</feature>
<dbReference type="Gene3D" id="2.60.120.290">
    <property type="entry name" value="Spermadhesin, CUB domain"/>
    <property type="match status" value="4"/>
</dbReference>
<evidence type="ECO:0000256" key="4">
    <source>
        <dbReference type="ARBA" id="ARBA00023180"/>
    </source>
</evidence>
<dbReference type="InterPro" id="IPR000859">
    <property type="entry name" value="CUB_dom"/>
</dbReference>
<dbReference type="SUPFAM" id="SSF49854">
    <property type="entry name" value="Spermadhesin, CUB domain"/>
    <property type="match status" value="4"/>
</dbReference>
<comment type="caution">
    <text evidence="8">The sequence shown here is derived from an EMBL/GenBank/DDBJ whole genome shotgun (WGS) entry which is preliminary data.</text>
</comment>
<evidence type="ECO:0000256" key="1">
    <source>
        <dbReference type="ARBA" id="ARBA00022729"/>
    </source>
</evidence>
<comment type="caution">
    <text evidence="5">Lacks conserved residue(s) required for the propagation of feature annotation.</text>
</comment>
<dbReference type="AlphaFoldDB" id="A0AAW0W6U9"/>
<feature type="domain" description="CUB" evidence="7">
    <location>
        <begin position="369"/>
        <end position="483"/>
    </location>
</feature>
<name>A0AAW0W6U9_CHEQU</name>
<evidence type="ECO:0000256" key="3">
    <source>
        <dbReference type="ARBA" id="ARBA00023157"/>
    </source>
</evidence>
<evidence type="ECO:0000256" key="2">
    <source>
        <dbReference type="ARBA" id="ARBA00022737"/>
    </source>
</evidence>